<dbReference type="InterPro" id="IPR011059">
    <property type="entry name" value="Metal-dep_hydrolase_composite"/>
</dbReference>
<proteinExistence type="predicted"/>
<sequence length="432" mass="46886">MSKVTVIKGNIVTPSKVLYGGFVIVVKDVIVSVCGSEAVASKEIEELEKTHPDLGAVTWQEAAFVLPGFVDIHNHGLGGTSDVIGHWSNPEYSLQELARCGTLTTLASIIFSDSHKETVTDCIASVEKRVGYYTEGNCILGGIHAEGPVILDRGGLPECKSEMSLDDFKRLVDSMPSLRVMTISPHIEARCNYEKMRYLLEKKVRVALGHDRAASKSEIMGALKLAPSEEEKMHVTHLCNVSTFHHRDSSLVNAAMCPRFPNAPLYEGARPPTLEIIGDLIHVDSVTLQSVLMSRSVNDVAIITDCISAHIPGKHVVYNGRDGVVQAGGGCYLCDSFGRASNTLAGGTSMLADLFYNLITLFGMDVVKACLHTATVPARIAQLHDVGAIAVGKKANLLLFDTELNTIEKRMIYGHWTSHKPYAILRPSVAHL</sequence>
<evidence type="ECO:0000256" key="1">
    <source>
        <dbReference type="ARBA" id="ARBA00022801"/>
    </source>
</evidence>
<dbReference type="GeneID" id="22579032"/>
<evidence type="ECO:0000313" key="3">
    <source>
        <dbReference type="Proteomes" id="UP000063063"/>
    </source>
</evidence>
<dbReference type="EMBL" id="CP009404">
    <property type="protein sequence ID" value="AIO02144.1"/>
    <property type="molecule type" value="Genomic_DNA"/>
</dbReference>
<dbReference type="eggNOG" id="ENOG502RX88">
    <property type="taxonomic scope" value="Eukaryota"/>
</dbReference>
<dbReference type="GO" id="GO:0008448">
    <property type="term" value="F:N-acetylglucosamine-6-phosphate deacetylase activity"/>
    <property type="evidence" value="ECO:0007669"/>
    <property type="project" value="TreeGrafter"/>
</dbReference>
<dbReference type="KEGG" id="lpan:LPMP_350030"/>
<dbReference type="PANTHER" id="PTHR11113">
    <property type="entry name" value="N-ACETYLGLUCOSAMINE-6-PHOSPHATE DEACETYLASE"/>
    <property type="match status" value="1"/>
</dbReference>
<dbReference type="FunFam" id="3.20.20.140:FF:000121">
    <property type="entry name" value="N-acetylglucosamine-6-phosphate deacetylase-like protein"/>
    <property type="match status" value="1"/>
</dbReference>
<dbReference type="Proteomes" id="UP000063063">
    <property type="component" value="Chromosome 35"/>
</dbReference>
<dbReference type="SUPFAM" id="SSF51556">
    <property type="entry name" value="Metallo-dependent hydrolases"/>
    <property type="match status" value="1"/>
</dbReference>
<organism evidence="2 3">
    <name type="scientific">Leishmania panamensis</name>
    <dbReference type="NCBI Taxonomy" id="5679"/>
    <lineage>
        <taxon>Eukaryota</taxon>
        <taxon>Discoba</taxon>
        <taxon>Euglenozoa</taxon>
        <taxon>Kinetoplastea</taxon>
        <taxon>Metakinetoplastina</taxon>
        <taxon>Trypanosomatida</taxon>
        <taxon>Trypanosomatidae</taxon>
        <taxon>Leishmaniinae</taxon>
        <taxon>Leishmania</taxon>
        <taxon>Leishmania guyanensis species complex</taxon>
    </lineage>
</organism>
<dbReference type="RefSeq" id="XP_010702944.1">
    <property type="nucleotide sequence ID" value="XM_010704642.1"/>
</dbReference>
<name>A0A088S1Q5_LEIPA</name>
<dbReference type="OrthoDB" id="10264777at2759"/>
<reference evidence="2 3" key="1">
    <citation type="journal article" date="2015" name="Sci. Rep.">
        <title>The genome of Leishmania panamensis: insights into genomics of the L. (Viannia) subgenus.</title>
        <authorList>
            <person name="Llanes A."/>
            <person name="Restrepo C.M."/>
            <person name="Vecchio G.D."/>
            <person name="Anguizola F.J."/>
            <person name="Lleonart R."/>
        </authorList>
    </citation>
    <scope>NUCLEOTIDE SEQUENCE [LARGE SCALE GENOMIC DNA]</scope>
    <source>
        <strain evidence="2 3">MHOM/PA/94/PSC-1</strain>
    </source>
</reference>
<evidence type="ECO:0000313" key="2">
    <source>
        <dbReference type="EMBL" id="AIO02144.1"/>
    </source>
</evidence>
<keyword evidence="1" id="KW-0378">Hydrolase</keyword>
<dbReference type="AlphaFoldDB" id="A0A088S1Q5"/>
<keyword evidence="3" id="KW-1185">Reference proteome</keyword>
<dbReference type="InterPro" id="IPR032466">
    <property type="entry name" value="Metal_Hydrolase"/>
</dbReference>
<dbReference type="Gene3D" id="2.30.40.10">
    <property type="entry name" value="Urease, subunit C, domain 1"/>
    <property type="match status" value="1"/>
</dbReference>
<dbReference type="VEuPathDB" id="TriTrypDB:LPAL13_350005000"/>
<dbReference type="GO" id="GO:0006046">
    <property type="term" value="P:N-acetylglucosamine catabolic process"/>
    <property type="evidence" value="ECO:0007669"/>
    <property type="project" value="TreeGrafter"/>
</dbReference>
<dbReference type="SUPFAM" id="SSF51338">
    <property type="entry name" value="Composite domain of metallo-dependent hydrolases"/>
    <property type="match status" value="1"/>
</dbReference>
<protein>
    <submittedName>
        <fullName evidence="2">N-acetylglucosamine-6-phosphate deacetylase-like protein</fullName>
    </submittedName>
</protein>
<dbReference type="VEuPathDB" id="TriTrypDB:LPMP_350030"/>
<gene>
    <name evidence="2" type="ORF">LPMP_350030</name>
</gene>
<dbReference type="PANTHER" id="PTHR11113:SF15">
    <property type="entry name" value="N-ACETYLGLUCOSAMINE-6-PHOSPHATE DEACETYLASE-LIKE PROTEIN"/>
    <property type="match status" value="1"/>
</dbReference>
<dbReference type="Gene3D" id="3.20.20.140">
    <property type="entry name" value="Metal-dependent hydrolases"/>
    <property type="match status" value="1"/>
</dbReference>
<accession>A0A088S1Q5</accession>